<sequence length="359" mass="39542">MKRALVMSGGGARGSFQVGMLEELVINQGLDFEVIRGVSVGALNASFLSQANFIENDPGSVENLKNEVRALKSLWLDDVEGNQSVYSNRAGFAGLIAGGDSLYSLKPLRTLLDEKLDIDRVEASNRKFKVGTVSLVSSLYQEWGPGDNEFFEKIMASASIPVVFPFVDVPSEEDVLVDGGVRNITPLSSAFKEQPDEIYVLLTSRLEKKPDGLPSSGAEHHSYKKWNDNWLGTSVGGLDVLERTLDILTDEIYLEDIKSAKNWNTVAEAINTLENIQKATQGIPDEINNGITNVVKALQDVHKRKVKIYVLAPQVWFDENAEEGNKNSSTKFSPRLIEKAIEHGKEIAADRSQWLMGGN</sequence>
<dbReference type="AlphaFoldDB" id="A0A7T0FYY5"/>
<proteinExistence type="predicted"/>
<keyword evidence="2 4" id="KW-0442">Lipid degradation</keyword>
<evidence type="ECO:0000256" key="1">
    <source>
        <dbReference type="ARBA" id="ARBA00022801"/>
    </source>
</evidence>
<keyword evidence="1 4" id="KW-0378">Hydrolase</keyword>
<dbReference type="GO" id="GO:0016787">
    <property type="term" value="F:hydrolase activity"/>
    <property type="evidence" value="ECO:0007669"/>
    <property type="project" value="UniProtKB-UniRule"/>
</dbReference>
<dbReference type="Pfam" id="PF01734">
    <property type="entry name" value="Patatin"/>
    <property type="match status" value="1"/>
</dbReference>
<dbReference type="KEGG" id="nli:G3M70_02080"/>
<feature type="domain" description="PNPLA" evidence="5">
    <location>
        <begin position="5"/>
        <end position="191"/>
    </location>
</feature>
<dbReference type="Gene3D" id="3.40.1090.10">
    <property type="entry name" value="Cytosolic phospholipase A2 catalytic domain"/>
    <property type="match status" value="1"/>
</dbReference>
<evidence type="ECO:0000256" key="4">
    <source>
        <dbReference type="PROSITE-ProRule" id="PRU01161"/>
    </source>
</evidence>
<feature type="active site" description="Nucleophile" evidence="4">
    <location>
        <position position="39"/>
    </location>
</feature>
<dbReference type="PANTHER" id="PTHR14226:SF57">
    <property type="entry name" value="BLR7027 PROTEIN"/>
    <property type="match status" value="1"/>
</dbReference>
<dbReference type="InterPro" id="IPR016035">
    <property type="entry name" value="Acyl_Trfase/lysoPLipase"/>
</dbReference>
<dbReference type="SUPFAM" id="SSF52151">
    <property type="entry name" value="FabD/lysophospholipase-like"/>
    <property type="match status" value="1"/>
</dbReference>
<feature type="short sequence motif" description="GXGXXG" evidence="4">
    <location>
        <begin position="9"/>
        <end position="14"/>
    </location>
</feature>
<protein>
    <recommendedName>
        <fullName evidence="5">PNPLA domain-containing protein</fullName>
    </recommendedName>
</protein>
<reference evidence="6 7" key="1">
    <citation type="submission" date="2020-02" db="EMBL/GenBank/DDBJ databases">
        <title>Genomic and physiological characterization of two novel Nitrospinaceae genera.</title>
        <authorList>
            <person name="Mueller A.J."/>
            <person name="Jung M.-Y."/>
            <person name="Strachan C.R."/>
            <person name="Herbold C.W."/>
            <person name="Kirkegaard R.H."/>
            <person name="Daims H."/>
        </authorList>
    </citation>
    <scope>NUCLEOTIDE SEQUENCE [LARGE SCALE GENOMIC DNA]</scope>
    <source>
        <strain evidence="6">EB</strain>
    </source>
</reference>
<dbReference type="EMBL" id="CP048685">
    <property type="protein sequence ID" value="QPJ60739.1"/>
    <property type="molecule type" value="Genomic_DNA"/>
</dbReference>
<dbReference type="PROSITE" id="PS51635">
    <property type="entry name" value="PNPLA"/>
    <property type="match status" value="1"/>
</dbReference>
<evidence type="ECO:0000313" key="7">
    <source>
        <dbReference type="Proteomes" id="UP000594688"/>
    </source>
</evidence>
<feature type="active site" description="Proton acceptor" evidence="4">
    <location>
        <position position="178"/>
    </location>
</feature>
<dbReference type="GO" id="GO:0016042">
    <property type="term" value="P:lipid catabolic process"/>
    <property type="evidence" value="ECO:0007669"/>
    <property type="project" value="UniProtKB-UniRule"/>
</dbReference>
<evidence type="ECO:0000259" key="5">
    <source>
        <dbReference type="PROSITE" id="PS51635"/>
    </source>
</evidence>
<dbReference type="PANTHER" id="PTHR14226">
    <property type="entry name" value="NEUROPATHY TARGET ESTERASE/SWISS CHEESE D.MELANOGASTER"/>
    <property type="match status" value="1"/>
</dbReference>
<name>A0A7T0FYY5_9BACT</name>
<dbReference type="InterPro" id="IPR050301">
    <property type="entry name" value="NTE"/>
</dbReference>
<evidence type="ECO:0000313" key="6">
    <source>
        <dbReference type="EMBL" id="QPJ60739.1"/>
    </source>
</evidence>
<dbReference type="InterPro" id="IPR002641">
    <property type="entry name" value="PNPLA_dom"/>
</dbReference>
<evidence type="ECO:0000256" key="3">
    <source>
        <dbReference type="ARBA" id="ARBA00023098"/>
    </source>
</evidence>
<organism evidence="6 7">
    <name type="scientific">Candidatus Nitronauta litoralis</name>
    <dbReference type="NCBI Taxonomy" id="2705533"/>
    <lineage>
        <taxon>Bacteria</taxon>
        <taxon>Pseudomonadati</taxon>
        <taxon>Nitrospinota/Tectimicrobiota group</taxon>
        <taxon>Nitrospinota</taxon>
        <taxon>Nitrospinia</taxon>
        <taxon>Nitrospinales</taxon>
        <taxon>Nitrospinaceae</taxon>
        <taxon>Candidatus Nitronauta</taxon>
    </lineage>
</organism>
<keyword evidence="3 4" id="KW-0443">Lipid metabolism</keyword>
<feature type="short sequence motif" description="GXSXG" evidence="4">
    <location>
        <begin position="37"/>
        <end position="41"/>
    </location>
</feature>
<dbReference type="Proteomes" id="UP000594688">
    <property type="component" value="Chromosome"/>
</dbReference>
<accession>A0A7T0FYY5</accession>
<evidence type="ECO:0000256" key="2">
    <source>
        <dbReference type="ARBA" id="ARBA00022963"/>
    </source>
</evidence>
<gene>
    <name evidence="6" type="ORF">G3M70_02080</name>
</gene>
<feature type="short sequence motif" description="DGA/G" evidence="4">
    <location>
        <begin position="178"/>
        <end position="180"/>
    </location>
</feature>